<dbReference type="Gene3D" id="3.60.10.10">
    <property type="entry name" value="Endonuclease/exonuclease/phosphatase"/>
    <property type="match status" value="1"/>
</dbReference>
<evidence type="ECO:0000313" key="2">
    <source>
        <dbReference type="EMBL" id="CAK1598679.1"/>
    </source>
</evidence>
<dbReference type="SUPFAM" id="SSF56672">
    <property type="entry name" value="DNA/RNA polymerases"/>
    <property type="match status" value="1"/>
</dbReference>
<dbReference type="InterPro" id="IPR043502">
    <property type="entry name" value="DNA/RNA_pol_sf"/>
</dbReference>
<proteinExistence type="predicted"/>
<dbReference type="CDD" id="cd09077">
    <property type="entry name" value="R1-I-EN"/>
    <property type="match status" value="1"/>
</dbReference>
<dbReference type="Pfam" id="PF14529">
    <property type="entry name" value="Exo_endo_phos_2"/>
    <property type="match status" value="1"/>
</dbReference>
<accession>A0AAV1LUH0</accession>
<evidence type="ECO:0000259" key="1">
    <source>
        <dbReference type="PROSITE" id="PS50878"/>
    </source>
</evidence>
<comment type="caution">
    <text evidence="2">The sequence shown here is derived from an EMBL/GenBank/DDBJ whole genome shotgun (WGS) entry which is preliminary data.</text>
</comment>
<evidence type="ECO:0000313" key="3">
    <source>
        <dbReference type="Proteomes" id="UP001314205"/>
    </source>
</evidence>
<dbReference type="EMBL" id="CAVLGL010000104">
    <property type="protein sequence ID" value="CAK1598679.1"/>
    <property type="molecule type" value="Genomic_DNA"/>
</dbReference>
<dbReference type="Proteomes" id="UP001314205">
    <property type="component" value="Unassembled WGS sequence"/>
</dbReference>
<dbReference type="PANTHER" id="PTHR19446">
    <property type="entry name" value="REVERSE TRANSCRIPTASES"/>
    <property type="match status" value="1"/>
</dbReference>
<dbReference type="InterPro" id="IPR005135">
    <property type="entry name" value="Endo/exonuclease/phosphatase"/>
</dbReference>
<gene>
    <name evidence="2" type="ORF">PARMNEM_LOCUS17644</name>
</gene>
<name>A0AAV1LUH0_9NEOP</name>
<sequence>MLVVQANLQKKELATSELMLEASKGGMSLALIQEPYVGGVGYMRDYRGARIFQSGQTEGVVKAAIAVFDNNIYVTQCPTLTTNNIAVVVVKTNTWEMGVISLYLEPDVPIEPYMDQLKDIVTKLGKMKILIGSDTNAWSPWWGSIKEDKRGETLLGTLNQLDLHILNKGETPTFDTVRGGKIYQSHVDITVCSENLLSLVEDWKIDDSVTSSDHNTIKFRINQIKTVGLKMERVTRLYDSKKANWSQFREKLAQLLTDKNLKILEINKIDNKVNLEYKLGEYLETIKETCEATIPKIKNKSKLTLPWWNQELVALKKIVITKKRRIRCAAAVRRAAVVKEYLEAKDKYEYEAKKAQVKSWKDFCGKQDKESLWDGIYRVIGRTAKRHEDLPLVKNGKILDNEESARMLAETFYPEDLFEADDADHQRIRKIAEEVNAGSQDDSCDPPFTISELNYALNSFKPKKAPGGDGFTADICREAISQNPGIYLSLANKCLELGHFPIIWKEAVVVVLRKPGREDYTHPKAYRPIGLLSVMGKVLEKMVIRRVRWHVQSGFSTRQYGFTPQRSTEDSLYDMMNYIRTQLRNKKVVTIISLDIEGAFDSALWPAIRCRLAEERCPINIRKLIDSYLQDRKVRVRYAGVEQIQTTTKGCVQGSIGGPVL</sequence>
<dbReference type="InterPro" id="IPR036691">
    <property type="entry name" value="Endo/exonu/phosph_ase_sf"/>
</dbReference>
<dbReference type="GO" id="GO:0071897">
    <property type="term" value="P:DNA biosynthetic process"/>
    <property type="evidence" value="ECO:0007669"/>
    <property type="project" value="UniProtKB-ARBA"/>
</dbReference>
<dbReference type="AlphaFoldDB" id="A0AAV1LUH0"/>
<dbReference type="Pfam" id="PF00078">
    <property type="entry name" value="RVT_1"/>
    <property type="match status" value="1"/>
</dbReference>
<dbReference type="GO" id="GO:0003824">
    <property type="term" value="F:catalytic activity"/>
    <property type="evidence" value="ECO:0007669"/>
    <property type="project" value="InterPro"/>
</dbReference>
<keyword evidence="3" id="KW-1185">Reference proteome</keyword>
<feature type="domain" description="Reverse transcriptase" evidence="1">
    <location>
        <begin position="493"/>
        <end position="661"/>
    </location>
</feature>
<protein>
    <recommendedName>
        <fullName evidence="1">Reverse transcriptase domain-containing protein</fullName>
    </recommendedName>
</protein>
<organism evidence="2 3">
    <name type="scientific">Parnassius mnemosyne</name>
    <name type="common">clouded apollo</name>
    <dbReference type="NCBI Taxonomy" id="213953"/>
    <lineage>
        <taxon>Eukaryota</taxon>
        <taxon>Metazoa</taxon>
        <taxon>Ecdysozoa</taxon>
        <taxon>Arthropoda</taxon>
        <taxon>Hexapoda</taxon>
        <taxon>Insecta</taxon>
        <taxon>Pterygota</taxon>
        <taxon>Neoptera</taxon>
        <taxon>Endopterygota</taxon>
        <taxon>Lepidoptera</taxon>
        <taxon>Glossata</taxon>
        <taxon>Ditrysia</taxon>
        <taxon>Papilionoidea</taxon>
        <taxon>Papilionidae</taxon>
        <taxon>Parnassiinae</taxon>
        <taxon>Parnassini</taxon>
        <taxon>Parnassius</taxon>
        <taxon>Driopa</taxon>
    </lineage>
</organism>
<dbReference type="InterPro" id="IPR000477">
    <property type="entry name" value="RT_dom"/>
</dbReference>
<reference evidence="2 3" key="1">
    <citation type="submission" date="2023-11" db="EMBL/GenBank/DDBJ databases">
        <authorList>
            <person name="Hedman E."/>
            <person name="Englund M."/>
            <person name="Stromberg M."/>
            <person name="Nyberg Akerstrom W."/>
            <person name="Nylinder S."/>
            <person name="Jareborg N."/>
            <person name="Kallberg Y."/>
            <person name="Kronander E."/>
        </authorList>
    </citation>
    <scope>NUCLEOTIDE SEQUENCE [LARGE SCALE GENOMIC DNA]</scope>
</reference>
<dbReference type="CDD" id="cd01650">
    <property type="entry name" value="RT_nLTR_like"/>
    <property type="match status" value="1"/>
</dbReference>
<dbReference type="SUPFAM" id="SSF56219">
    <property type="entry name" value="DNase I-like"/>
    <property type="match status" value="1"/>
</dbReference>
<dbReference type="PROSITE" id="PS50878">
    <property type="entry name" value="RT_POL"/>
    <property type="match status" value="1"/>
</dbReference>